<feature type="domain" description="Tyrosine specific protein phosphatases" evidence="8">
    <location>
        <begin position="1255"/>
        <end position="1327"/>
    </location>
</feature>
<feature type="transmembrane region" description="Helical" evidence="6">
    <location>
        <begin position="1002"/>
        <end position="1028"/>
    </location>
</feature>
<keyword evidence="6" id="KW-0812">Transmembrane</keyword>
<evidence type="ECO:0000256" key="5">
    <source>
        <dbReference type="ARBA" id="ARBA00051722"/>
    </source>
</evidence>
<accession>A0AA38HZL2</accession>
<dbReference type="PRINTS" id="PR00700">
    <property type="entry name" value="PRTYPHPHTASE"/>
</dbReference>
<organism evidence="9 10">
    <name type="scientific">Zophobas morio</name>
    <dbReference type="NCBI Taxonomy" id="2755281"/>
    <lineage>
        <taxon>Eukaryota</taxon>
        <taxon>Metazoa</taxon>
        <taxon>Ecdysozoa</taxon>
        <taxon>Arthropoda</taxon>
        <taxon>Hexapoda</taxon>
        <taxon>Insecta</taxon>
        <taxon>Pterygota</taxon>
        <taxon>Neoptera</taxon>
        <taxon>Endopterygota</taxon>
        <taxon>Coleoptera</taxon>
        <taxon>Polyphaga</taxon>
        <taxon>Cucujiformia</taxon>
        <taxon>Tenebrionidae</taxon>
        <taxon>Zophobas</taxon>
    </lineage>
</organism>
<dbReference type="InterPro" id="IPR050348">
    <property type="entry name" value="Protein-Tyr_Phosphatase"/>
</dbReference>
<keyword evidence="6" id="KW-1133">Transmembrane helix</keyword>
<evidence type="ECO:0000256" key="3">
    <source>
        <dbReference type="ARBA" id="ARBA00022801"/>
    </source>
</evidence>
<dbReference type="CDD" id="cd00047">
    <property type="entry name" value="PTPc"/>
    <property type="match status" value="1"/>
</dbReference>
<dbReference type="PROSITE" id="PS50055">
    <property type="entry name" value="TYR_PHOSPHATASE_PTP"/>
    <property type="match status" value="2"/>
</dbReference>
<dbReference type="GO" id="GO:0004725">
    <property type="term" value="F:protein tyrosine phosphatase activity"/>
    <property type="evidence" value="ECO:0007669"/>
    <property type="project" value="UniProtKB-EC"/>
</dbReference>
<dbReference type="PROSITE" id="PS50056">
    <property type="entry name" value="TYR_PHOSPHATASE_2"/>
    <property type="match status" value="1"/>
</dbReference>
<dbReference type="InterPro" id="IPR000242">
    <property type="entry name" value="PTP_cat"/>
</dbReference>
<dbReference type="GO" id="GO:0048666">
    <property type="term" value="P:neuron development"/>
    <property type="evidence" value="ECO:0007669"/>
    <property type="project" value="UniProtKB-ARBA"/>
</dbReference>
<dbReference type="SUPFAM" id="SSF49265">
    <property type="entry name" value="Fibronectin type III"/>
    <property type="match status" value="1"/>
</dbReference>
<protein>
    <recommendedName>
        <fullName evidence="2">protein-tyrosine-phosphatase</fullName>
        <ecNumber evidence="2">3.1.3.48</ecNumber>
    </recommendedName>
</protein>
<feature type="domain" description="Tyrosine-protein phosphatase" evidence="7">
    <location>
        <begin position="1087"/>
        <end position="1336"/>
    </location>
</feature>
<evidence type="ECO:0000259" key="7">
    <source>
        <dbReference type="PROSITE" id="PS50055"/>
    </source>
</evidence>
<dbReference type="Gene3D" id="3.90.190.10">
    <property type="entry name" value="Protein tyrosine phosphatase superfamily"/>
    <property type="match status" value="2"/>
</dbReference>
<dbReference type="EC" id="3.1.3.48" evidence="2"/>
<evidence type="ECO:0000259" key="8">
    <source>
        <dbReference type="PROSITE" id="PS50056"/>
    </source>
</evidence>
<evidence type="ECO:0000256" key="2">
    <source>
        <dbReference type="ARBA" id="ARBA00013064"/>
    </source>
</evidence>
<evidence type="ECO:0000256" key="6">
    <source>
        <dbReference type="SAM" id="Phobius"/>
    </source>
</evidence>
<gene>
    <name evidence="9" type="ORF">Zmor_019391</name>
</gene>
<keyword evidence="10" id="KW-1185">Reference proteome</keyword>
<dbReference type="Pfam" id="PF00102">
    <property type="entry name" value="Y_phosphatase"/>
    <property type="match status" value="2"/>
</dbReference>
<name>A0AA38HZL2_9CUCU</name>
<evidence type="ECO:0000313" key="9">
    <source>
        <dbReference type="EMBL" id="KAJ3647518.1"/>
    </source>
</evidence>
<dbReference type="Proteomes" id="UP001168821">
    <property type="component" value="Unassembled WGS sequence"/>
</dbReference>
<dbReference type="EMBL" id="JALNTZ010000006">
    <property type="protein sequence ID" value="KAJ3647518.1"/>
    <property type="molecule type" value="Genomic_DNA"/>
</dbReference>
<dbReference type="PANTHER" id="PTHR19134:SF562">
    <property type="entry name" value="PROTEIN-TYROSINE-PHOSPHATASE"/>
    <property type="match status" value="1"/>
</dbReference>
<comment type="catalytic activity">
    <reaction evidence="5">
        <text>O-phospho-L-tyrosyl-[protein] + H2O = L-tyrosyl-[protein] + phosphate</text>
        <dbReference type="Rhea" id="RHEA:10684"/>
        <dbReference type="Rhea" id="RHEA-COMP:10136"/>
        <dbReference type="Rhea" id="RHEA-COMP:20101"/>
        <dbReference type="ChEBI" id="CHEBI:15377"/>
        <dbReference type="ChEBI" id="CHEBI:43474"/>
        <dbReference type="ChEBI" id="CHEBI:46858"/>
        <dbReference type="ChEBI" id="CHEBI:61978"/>
        <dbReference type="EC" id="3.1.3.48"/>
    </reaction>
</comment>
<dbReference type="InterPro" id="IPR000387">
    <property type="entry name" value="Tyr_Pase_dom"/>
</dbReference>
<dbReference type="SMART" id="SM00194">
    <property type="entry name" value="PTPc"/>
    <property type="match status" value="1"/>
</dbReference>
<comment type="similarity">
    <text evidence="1">Belongs to the protein-tyrosine phosphatase family.</text>
</comment>
<dbReference type="InterPro" id="IPR029021">
    <property type="entry name" value="Prot-tyrosine_phosphatase-like"/>
</dbReference>
<dbReference type="GO" id="GO:0009653">
    <property type="term" value="P:anatomical structure morphogenesis"/>
    <property type="evidence" value="ECO:0007669"/>
    <property type="project" value="UniProtKB-ARBA"/>
</dbReference>
<keyword evidence="6" id="KW-0472">Membrane</keyword>
<evidence type="ECO:0000256" key="4">
    <source>
        <dbReference type="ARBA" id="ARBA00022912"/>
    </source>
</evidence>
<keyword evidence="4" id="KW-0904">Protein phosphatase</keyword>
<dbReference type="PANTHER" id="PTHR19134">
    <property type="entry name" value="RECEPTOR-TYPE TYROSINE-PROTEIN PHOSPHATASE"/>
    <property type="match status" value="1"/>
</dbReference>
<reference evidence="9" key="1">
    <citation type="journal article" date="2023" name="G3 (Bethesda)">
        <title>Whole genome assemblies of Zophobas morio and Tenebrio molitor.</title>
        <authorList>
            <person name="Kaur S."/>
            <person name="Stinson S.A."/>
            <person name="diCenzo G.C."/>
        </authorList>
    </citation>
    <scope>NUCLEOTIDE SEQUENCE</scope>
    <source>
        <strain evidence="9">QUZm001</strain>
    </source>
</reference>
<dbReference type="SUPFAM" id="SSF52799">
    <property type="entry name" value="(Phosphotyrosine protein) phosphatases II"/>
    <property type="match status" value="2"/>
</dbReference>
<keyword evidence="3" id="KW-0378">Hydrolase</keyword>
<dbReference type="SMART" id="SM00404">
    <property type="entry name" value="PTPc_motif"/>
    <property type="match status" value="2"/>
</dbReference>
<dbReference type="InterPro" id="IPR036116">
    <property type="entry name" value="FN3_sf"/>
</dbReference>
<sequence>MKLFLYNYVFASVIISAEVITFIKDNSITCVLTDDSVNSTIYVTNEDNPVKLERTIEEITTIYEDDWQWITSGVDFRVVLDQRWTNFSRVTTNAKITKQFSLCLKQNSVITLYNIDYRLSAKISGRNLHDPYSACQWQHYEVIKNITQVNLIDTEINNVVNVTKLDFKPEWLTFSPDNLNSKVHKYQFQYSKTTTTKPSYIDITALSCVSFYVSVDEGCYLYISVRPANTTAKIDGFNEKNKLKQWKKYEIRTDPKAISQTLSIDRGRDDNGTEGYWAIDHIHSCSSETVIYRTNLSTSWTNQTCAELKQTSSSNEFCDKPSLGEKCHIKCDEVLGTKYPNCEEHRICLSENKCHCAWGFKGENCTEECGEDSWGLDCLKNCTNCEKCDKKIGCLKCKAQYFREECVYKFPVVKKPPILEPSHDDSIRILTNIEYGQDEETPEHYYIQWKKLGSKDGFENYTDHKFNITKNNESFPTNISRDDSYQFRILLVSHNSSFQQDTIPKLTVYKKSLTAHVKDDETIVLNWSERDTWETNTYKITYKCQKSFCDHEADEEYNITSKTTIKLTIKHFQICAIKLFFIKNESDEFMEQTTVMPQNSTKEILPAELPRNVAFLENRIVLELNECSYFTGPLNYSIELICISEWCANKSTKIDPCHLQNYSTNITRYVKGLSPFTNYSITVTAKRIGQHDKKQTYLKKSIPTAPQPVNTVQLYSNDEDTLSIRWKKSFPPTGKLEAYKFTLSDNTSILTQTNRTFSCERWPEFQCTNIPRKKKVSVYKVTVRAKNYEVAEWSESNFTIMVKNVTQAPQNLRIELSPQSTNKVILRWEYPLYTYGKIEKFRTVLNSSSGTENDTIQVSNETNYNKNIKIKYRHKYNFTAWAQNAHDGKKATIYFIVSKPISKLSNQAFILWCNGTCHLVKPKSKTQVNTNYNITIKQDNRTKEEHEAKGLISLSEDKILCVENIRSCDIHSKFQDVANQSYFLKIDGEEIPIEFIVVESNIISGTIILVVTLSLILLVAFLPGLIYYRYKLKSKVIEDTQIIELNEKETLIDKTDPNDVSFPSVQINEFENYLFMSLRQDAHQNILIRQFQELPKTRAADCIRGRLSKNASKNHYEHILPYDDTRVILNDNENGDYINANYIDGYKKPKRYIATQTPLTCTVHDFWSMVCQENVKIIVMLCKLEDNKCTRCEKYWPDDFSHFRFGMFLIENVSVKKNESYIHRTLEVKWNNNTRTVHHFQYLSWTLKGVPSSPKNFTVFVKQLIELSNEYPVVVHSEGGCGRTGIYILCDIVLRMSIKEKKVDFFKTLEKMRNQRGGLVSNLDQYIFSHFVLLEYYFGKNFSSSNKPSDFVLKIQEAMQESAIKRFVDHLEKTTEHCRTIPLDDTLNNIKIIAVDCFNYPGRFIVTEEPSANNLCSFWNLVISNEVEIVVWLNGLKYNDEDYSSFWPKDTLHWFVNESNKLDIVWHENTNDTYSTITVKIDTTGKSEEKFVKIIYVKTWERTSATPSNTKGIIDVCDKIVPYNGQIVVTCFDGTTASGLFVALVSLLEKINTHRCCNVFEAAKTVKQNCAQFLKNPEQIRFLYEAALEYVRKFNIYEVVV</sequence>
<proteinExistence type="inferred from homology"/>
<evidence type="ECO:0000256" key="1">
    <source>
        <dbReference type="ARBA" id="ARBA00009580"/>
    </source>
</evidence>
<feature type="domain" description="Tyrosine-protein phosphatase" evidence="7">
    <location>
        <begin position="1366"/>
        <end position="1590"/>
    </location>
</feature>
<dbReference type="InterPro" id="IPR003595">
    <property type="entry name" value="Tyr_Pase_cat"/>
</dbReference>
<evidence type="ECO:0000313" key="10">
    <source>
        <dbReference type="Proteomes" id="UP001168821"/>
    </source>
</evidence>
<comment type="caution">
    <text evidence="9">The sequence shown here is derived from an EMBL/GenBank/DDBJ whole genome shotgun (WGS) entry which is preliminary data.</text>
</comment>
<dbReference type="Gene3D" id="2.170.300.10">
    <property type="entry name" value="Tie2 ligand-binding domain superfamily"/>
    <property type="match status" value="1"/>
</dbReference>
<dbReference type="FunFam" id="3.90.190.10:FF:000102">
    <property type="entry name" value="Receptor-type tyrosine-protein phosphatase"/>
    <property type="match status" value="1"/>
</dbReference>